<dbReference type="STRING" id="51240.A0A2I4FAE1"/>
<dbReference type="OrthoDB" id="1743397at2759"/>
<organism evidence="1 2">
    <name type="scientific">Juglans regia</name>
    <name type="common">English walnut</name>
    <dbReference type="NCBI Taxonomy" id="51240"/>
    <lineage>
        <taxon>Eukaryota</taxon>
        <taxon>Viridiplantae</taxon>
        <taxon>Streptophyta</taxon>
        <taxon>Embryophyta</taxon>
        <taxon>Tracheophyta</taxon>
        <taxon>Spermatophyta</taxon>
        <taxon>Magnoliopsida</taxon>
        <taxon>eudicotyledons</taxon>
        <taxon>Gunneridae</taxon>
        <taxon>Pentapetalae</taxon>
        <taxon>rosids</taxon>
        <taxon>fabids</taxon>
        <taxon>Fagales</taxon>
        <taxon>Juglandaceae</taxon>
        <taxon>Juglans</taxon>
    </lineage>
</organism>
<dbReference type="AlphaFoldDB" id="A0A2I4FAE1"/>
<dbReference type="KEGG" id="jre:108997000"/>
<accession>A0A2I4FAE1</accession>
<reference evidence="2" key="1">
    <citation type="submission" date="2025-08" db="UniProtKB">
        <authorList>
            <consortium name="RefSeq"/>
        </authorList>
    </citation>
    <scope>IDENTIFICATION</scope>
    <source>
        <tissue evidence="2">Leaves</tissue>
    </source>
</reference>
<dbReference type="Gramene" id="Jr13_18600_p1">
    <property type="protein sequence ID" value="cds.Jr13_18600_p1"/>
    <property type="gene ID" value="Jr13_18600"/>
</dbReference>
<sequence>MICMHVCVFAASTDSTGGAFKMGVGGPDDDHNRWQPWLKPLPSENFFVQFLIFHSWVGLGLVYLWPLICFLARHESKSKDESLRKVEENLQNLESKEKGRDQSHKNLHEKINELEGQIELKASIHNMSEKQL</sequence>
<dbReference type="GeneID" id="108997000"/>
<gene>
    <name evidence="2" type="primary">LOC108997000</name>
</gene>
<dbReference type="Proteomes" id="UP000235220">
    <property type="component" value="Chromosome 13"/>
</dbReference>
<dbReference type="RefSeq" id="XP_018828619.1">
    <property type="nucleotide sequence ID" value="XM_018973074.1"/>
</dbReference>
<evidence type="ECO:0000313" key="1">
    <source>
        <dbReference type="Proteomes" id="UP000235220"/>
    </source>
</evidence>
<name>A0A2I4FAE1_JUGRE</name>
<proteinExistence type="predicted"/>
<keyword evidence="1" id="KW-1185">Reference proteome</keyword>
<evidence type="ECO:0000313" key="2">
    <source>
        <dbReference type="RefSeq" id="XP_018828619.1"/>
    </source>
</evidence>
<protein>
    <submittedName>
        <fullName evidence="2">Uncharacterized protein LOC108997000</fullName>
    </submittedName>
</protein>